<evidence type="ECO:0000256" key="7">
    <source>
        <dbReference type="SAM" id="SignalP"/>
    </source>
</evidence>
<reference evidence="10 11" key="1">
    <citation type="submission" date="2019-10" db="EMBL/GenBank/DDBJ databases">
        <title>Streptomyces sp. nov., a novel actinobacterium isolated from alkaline environment.</title>
        <authorList>
            <person name="Golinska P."/>
        </authorList>
    </citation>
    <scope>NUCLEOTIDE SEQUENCE [LARGE SCALE GENOMIC DNA]</scope>
    <source>
        <strain evidence="10 11">OF1</strain>
    </source>
</reference>
<dbReference type="PANTHER" id="PTHR24264:SF65">
    <property type="entry name" value="SRCR DOMAIN-CONTAINING PROTEIN"/>
    <property type="match status" value="1"/>
</dbReference>
<comment type="caution">
    <text evidence="10">The sequence shown here is derived from an EMBL/GenBank/DDBJ whole genome shotgun (WGS) entry which is preliminary data.</text>
</comment>
<reference evidence="12" key="2">
    <citation type="submission" date="2020-05" db="EMBL/GenBank/DDBJ databases">
        <title>Classification of alakaliphilic streptomycetes isolated from an alkaline soil next to Lonar Crater, India and a proposal for the recognition of Streptomyces alkaliterrae sp. nov.</title>
        <authorList>
            <person name="Golinska P."/>
        </authorList>
    </citation>
    <scope>NUCLEOTIDE SEQUENCE [LARGE SCALE GENOMIC DNA]</scope>
    <source>
        <strain evidence="12">OF8</strain>
    </source>
</reference>
<dbReference type="Pfam" id="PF00089">
    <property type="entry name" value="Trypsin"/>
    <property type="match status" value="1"/>
</dbReference>
<reference evidence="9" key="3">
    <citation type="journal article" name="Syst. Appl. Microbiol.">
        <title>Streptomyces alkaliterrae sp. nov., isolated from an alkaline soil, and emended descriptions of Streptomyces alkaliphilus, Streptomyces calidiresistens and Streptomyces durbertensis.</title>
        <authorList>
            <person name="Swiecimska M."/>
            <person name="Golinska P."/>
            <person name="Nouioui I."/>
            <person name="Wypij M."/>
            <person name="Rai M."/>
            <person name="Sangal V."/>
            <person name="Goodfellow M."/>
        </authorList>
    </citation>
    <scope>NUCLEOTIDE SEQUENCE</scope>
    <source>
        <strain evidence="9">OF8</strain>
    </source>
</reference>
<evidence type="ECO:0000313" key="11">
    <source>
        <dbReference type="Proteomes" id="UP000320857"/>
    </source>
</evidence>
<evidence type="ECO:0000256" key="3">
    <source>
        <dbReference type="ARBA" id="ARBA00022670"/>
    </source>
</evidence>
<accession>A0A5P0YKN2</accession>
<keyword evidence="2" id="KW-0964">Secreted</keyword>
<dbReference type="CDD" id="cd00190">
    <property type="entry name" value="Tryp_SPc"/>
    <property type="match status" value="1"/>
</dbReference>
<dbReference type="PANTHER" id="PTHR24264">
    <property type="entry name" value="TRYPSIN-RELATED"/>
    <property type="match status" value="1"/>
</dbReference>
<dbReference type="InterPro" id="IPR050127">
    <property type="entry name" value="Serine_Proteases_S1"/>
</dbReference>
<evidence type="ECO:0000256" key="2">
    <source>
        <dbReference type="ARBA" id="ARBA00022525"/>
    </source>
</evidence>
<dbReference type="PROSITE" id="PS50240">
    <property type="entry name" value="TRYPSIN_DOM"/>
    <property type="match status" value="1"/>
</dbReference>
<keyword evidence="4 6" id="KW-0378">Hydrolase</keyword>
<keyword evidence="6" id="KW-0720">Serine protease</keyword>
<dbReference type="InterPro" id="IPR001254">
    <property type="entry name" value="Trypsin_dom"/>
</dbReference>
<dbReference type="PROSITE" id="PS00135">
    <property type="entry name" value="TRYPSIN_SER"/>
    <property type="match status" value="1"/>
</dbReference>
<dbReference type="Proteomes" id="UP000517765">
    <property type="component" value="Unassembled WGS sequence"/>
</dbReference>
<dbReference type="GO" id="GO:0006508">
    <property type="term" value="P:proteolysis"/>
    <property type="evidence" value="ECO:0007669"/>
    <property type="project" value="UniProtKB-KW"/>
</dbReference>
<organism evidence="10 11">
    <name type="scientific">Streptomyces alkaliterrae</name>
    <dbReference type="NCBI Taxonomy" id="2213162"/>
    <lineage>
        <taxon>Bacteria</taxon>
        <taxon>Bacillati</taxon>
        <taxon>Actinomycetota</taxon>
        <taxon>Actinomycetes</taxon>
        <taxon>Kitasatosporales</taxon>
        <taxon>Streptomycetaceae</taxon>
        <taxon>Streptomyces</taxon>
    </lineage>
</organism>
<evidence type="ECO:0000313" key="12">
    <source>
        <dbReference type="Proteomes" id="UP000517765"/>
    </source>
</evidence>
<dbReference type="Gene3D" id="2.40.10.10">
    <property type="entry name" value="Trypsin-like serine proteases"/>
    <property type="match status" value="1"/>
</dbReference>
<dbReference type="PRINTS" id="PR00722">
    <property type="entry name" value="CHYMOTRYPSIN"/>
</dbReference>
<dbReference type="PROSITE" id="PS00134">
    <property type="entry name" value="TRYPSIN_HIS"/>
    <property type="match status" value="1"/>
</dbReference>
<dbReference type="EMBL" id="JABJXA010000033">
    <property type="protein sequence ID" value="MBB1258762.1"/>
    <property type="molecule type" value="Genomic_DNA"/>
</dbReference>
<proteinExistence type="predicted"/>
<dbReference type="FunFam" id="2.40.10.10:FF:000002">
    <property type="entry name" value="Transmembrane protease serine"/>
    <property type="match status" value="1"/>
</dbReference>
<keyword evidence="11" id="KW-1185">Reference proteome</keyword>
<name>A0A5P0YKN2_9ACTN</name>
<dbReference type="GO" id="GO:0004252">
    <property type="term" value="F:serine-type endopeptidase activity"/>
    <property type="evidence" value="ECO:0007669"/>
    <property type="project" value="InterPro"/>
</dbReference>
<dbReference type="OrthoDB" id="1496095at2"/>
<keyword evidence="5" id="KW-1015">Disulfide bond</keyword>
<dbReference type="EMBL" id="VJYK02000014">
    <property type="protein sequence ID" value="MQS00798.1"/>
    <property type="molecule type" value="Genomic_DNA"/>
</dbReference>
<dbReference type="AlphaFoldDB" id="A0A5P0YKN2"/>
<dbReference type="RefSeq" id="WP_143646279.1">
    <property type="nucleotide sequence ID" value="NZ_JABJXA010000033.1"/>
</dbReference>
<dbReference type="InterPro" id="IPR033116">
    <property type="entry name" value="TRYPSIN_SER"/>
</dbReference>
<protein>
    <submittedName>
        <fullName evidence="9 10">Serine protease</fullName>
    </submittedName>
</protein>
<dbReference type="InterPro" id="IPR009003">
    <property type="entry name" value="Peptidase_S1_PA"/>
</dbReference>
<feature type="domain" description="Peptidase S1" evidence="8">
    <location>
        <begin position="36"/>
        <end position="281"/>
    </location>
</feature>
<dbReference type="InterPro" id="IPR043504">
    <property type="entry name" value="Peptidase_S1_PA_chymotrypsin"/>
</dbReference>
<keyword evidence="7" id="KW-0732">Signal</keyword>
<dbReference type="SMART" id="SM00020">
    <property type="entry name" value="Tryp_SPc"/>
    <property type="match status" value="1"/>
</dbReference>
<evidence type="ECO:0000256" key="4">
    <source>
        <dbReference type="ARBA" id="ARBA00022801"/>
    </source>
</evidence>
<dbReference type="InterPro" id="IPR018114">
    <property type="entry name" value="TRYPSIN_HIS"/>
</dbReference>
<evidence type="ECO:0000313" key="9">
    <source>
        <dbReference type="EMBL" id="MBB1258762.1"/>
    </source>
</evidence>
<comment type="subcellular location">
    <subcellularLocation>
        <location evidence="1">Secreted</location>
    </subcellularLocation>
</comment>
<keyword evidence="3 6" id="KW-0645">Protease</keyword>
<evidence type="ECO:0000313" key="10">
    <source>
        <dbReference type="EMBL" id="MQS00798.1"/>
    </source>
</evidence>
<gene>
    <name evidence="10" type="ORF">FNX44_002655</name>
    <name evidence="9" type="ORF">H3147_07950</name>
</gene>
<dbReference type="Proteomes" id="UP000320857">
    <property type="component" value="Unassembled WGS sequence"/>
</dbReference>
<dbReference type="SUPFAM" id="SSF50494">
    <property type="entry name" value="Trypsin-like serine proteases"/>
    <property type="match status" value="1"/>
</dbReference>
<evidence type="ECO:0000256" key="1">
    <source>
        <dbReference type="ARBA" id="ARBA00004613"/>
    </source>
</evidence>
<feature type="signal peptide" evidence="7">
    <location>
        <begin position="1"/>
        <end position="29"/>
    </location>
</feature>
<dbReference type="GO" id="GO:0005615">
    <property type="term" value="C:extracellular space"/>
    <property type="evidence" value="ECO:0007669"/>
    <property type="project" value="TreeGrafter"/>
</dbReference>
<feature type="chain" id="PRO_5033857548" evidence="7">
    <location>
        <begin position="30"/>
        <end position="282"/>
    </location>
</feature>
<sequence>MNTFARLLSTVIVSSVAATGALVAVPATASALDRDVIGGQTARTADHPWVVAVSSRRLFGSFRSGQFCGGAVVSPRTVVTAAHCFDRETLGADPARLPDLRVIAGRDDLRTRAGQEVEISEVWVNPQYSRRTNAGDIAVLRLARPLPADIVIPLASAGDPAYRPGAVAGVFGWGDVKGNGSYSSRLRTAAVRVLPDEDCSTAYPGVTGTRYQPQTMVCAGLPEGGKDACQGDSGGPLVAEGRLVGVVSWGAGCGLAGRPGVYTRISAFEGQLLERMEAASAR</sequence>
<dbReference type="InterPro" id="IPR001314">
    <property type="entry name" value="Peptidase_S1A"/>
</dbReference>
<evidence type="ECO:0000256" key="5">
    <source>
        <dbReference type="ARBA" id="ARBA00023157"/>
    </source>
</evidence>
<evidence type="ECO:0000259" key="8">
    <source>
        <dbReference type="PROSITE" id="PS50240"/>
    </source>
</evidence>
<evidence type="ECO:0000256" key="6">
    <source>
        <dbReference type="RuleBase" id="RU363034"/>
    </source>
</evidence>